<proteinExistence type="inferred from homology"/>
<keyword evidence="10" id="KW-1185">Reference proteome</keyword>
<evidence type="ECO:0000313" key="9">
    <source>
        <dbReference type="EMBL" id="OKL44445.1"/>
    </source>
</evidence>
<dbReference type="GO" id="GO:0009252">
    <property type="term" value="P:peptidoglycan biosynthetic process"/>
    <property type="evidence" value="ECO:0007669"/>
    <property type="project" value="UniProtKB-UniPathway"/>
</dbReference>
<dbReference type="GO" id="GO:0071555">
    <property type="term" value="P:cell wall organization"/>
    <property type="evidence" value="ECO:0007669"/>
    <property type="project" value="UniProtKB-UniRule"/>
</dbReference>
<evidence type="ECO:0000259" key="8">
    <source>
        <dbReference type="PROSITE" id="PS52029"/>
    </source>
</evidence>
<comment type="pathway">
    <text evidence="1 7">Cell wall biogenesis; peptidoglycan biosynthesis.</text>
</comment>
<reference evidence="9 10" key="1">
    <citation type="submission" date="2016-03" db="EMBL/GenBank/DDBJ databases">
        <title>Genome sequence of Nesiotobacter sp. nov., a moderately halophilic alphaproteobacterium isolated from the Yellow Sea, China.</title>
        <authorList>
            <person name="Zhang G."/>
            <person name="Zhang R."/>
        </authorList>
    </citation>
    <scope>NUCLEOTIDE SEQUENCE [LARGE SCALE GENOMIC DNA]</scope>
    <source>
        <strain evidence="9 10">WB1-6</strain>
    </source>
</reference>
<feature type="active site" description="Proton donor/acceptor" evidence="7">
    <location>
        <position position="147"/>
    </location>
</feature>
<dbReference type="GO" id="GO:0016740">
    <property type="term" value="F:transferase activity"/>
    <property type="evidence" value="ECO:0007669"/>
    <property type="project" value="UniProtKB-KW"/>
</dbReference>
<dbReference type="PROSITE" id="PS52029">
    <property type="entry name" value="LD_TPASE"/>
    <property type="match status" value="1"/>
</dbReference>
<dbReference type="PANTHER" id="PTHR38589:SF1">
    <property type="entry name" value="BLR0621 PROTEIN"/>
    <property type="match status" value="1"/>
</dbReference>
<evidence type="ECO:0000256" key="3">
    <source>
        <dbReference type="ARBA" id="ARBA00022679"/>
    </source>
</evidence>
<evidence type="ECO:0000256" key="1">
    <source>
        <dbReference type="ARBA" id="ARBA00004752"/>
    </source>
</evidence>
<keyword evidence="5 7" id="KW-0573">Peptidoglycan synthesis</keyword>
<feature type="domain" description="L,D-TPase catalytic" evidence="8">
    <location>
        <begin position="4"/>
        <end position="183"/>
    </location>
</feature>
<keyword evidence="6 7" id="KW-0961">Cell wall biogenesis/degradation</keyword>
<dbReference type="OrthoDB" id="9804204at2"/>
<gene>
    <name evidence="9" type="ORF">A3843_08635</name>
</gene>
<protein>
    <recommendedName>
        <fullName evidence="8">L,D-TPase catalytic domain-containing protein</fullName>
    </recommendedName>
</protein>
<evidence type="ECO:0000256" key="5">
    <source>
        <dbReference type="ARBA" id="ARBA00022984"/>
    </source>
</evidence>
<dbReference type="GO" id="GO:0008360">
    <property type="term" value="P:regulation of cell shape"/>
    <property type="evidence" value="ECO:0007669"/>
    <property type="project" value="UniProtKB-UniRule"/>
</dbReference>
<feature type="active site" description="Nucleophile" evidence="7">
    <location>
        <position position="159"/>
    </location>
</feature>
<evidence type="ECO:0000313" key="10">
    <source>
        <dbReference type="Proteomes" id="UP000185783"/>
    </source>
</evidence>
<sequence>MLPITVPLNSENPQILRVRSVGPEPHHGELAFGELTFPCALGKSGISRRKTEGDGVTPVGRFELLNVYSRPDRVQLDPIYLPHDSLIQNAGWCDAPDHPCYNRPITVPFDDSHEKMWREDRLYDVVVVMNYNMYPVVPGAGSAVFFHIARDGYPPTAGCVAIYPEHMQQLLAVIKPGAIMQVEG</sequence>
<dbReference type="CDD" id="cd16913">
    <property type="entry name" value="YkuD_like"/>
    <property type="match status" value="1"/>
</dbReference>
<dbReference type="STRING" id="197461.A3843_08635"/>
<dbReference type="GO" id="GO:0004180">
    <property type="term" value="F:carboxypeptidase activity"/>
    <property type="evidence" value="ECO:0007669"/>
    <property type="project" value="UniProtKB-ARBA"/>
</dbReference>
<dbReference type="AlphaFoldDB" id="A0A1U7JIB7"/>
<evidence type="ECO:0000256" key="7">
    <source>
        <dbReference type="PROSITE-ProRule" id="PRU01373"/>
    </source>
</evidence>
<dbReference type="PANTHER" id="PTHR38589">
    <property type="entry name" value="BLR0621 PROTEIN"/>
    <property type="match status" value="1"/>
</dbReference>
<dbReference type="EMBL" id="LVVZ01000014">
    <property type="protein sequence ID" value="OKL44445.1"/>
    <property type="molecule type" value="Genomic_DNA"/>
</dbReference>
<name>A0A1U7JIB7_9HYPH</name>
<dbReference type="Pfam" id="PF03734">
    <property type="entry name" value="YkuD"/>
    <property type="match status" value="1"/>
</dbReference>
<dbReference type="SUPFAM" id="SSF141523">
    <property type="entry name" value="L,D-transpeptidase catalytic domain-like"/>
    <property type="match status" value="1"/>
</dbReference>
<keyword evidence="4 7" id="KW-0133">Cell shape</keyword>
<organism evidence="9 10">
    <name type="scientific">Pseudovibrio exalbescens</name>
    <dbReference type="NCBI Taxonomy" id="197461"/>
    <lineage>
        <taxon>Bacteria</taxon>
        <taxon>Pseudomonadati</taxon>
        <taxon>Pseudomonadota</taxon>
        <taxon>Alphaproteobacteria</taxon>
        <taxon>Hyphomicrobiales</taxon>
        <taxon>Stappiaceae</taxon>
        <taxon>Pseudovibrio</taxon>
    </lineage>
</organism>
<evidence type="ECO:0000256" key="4">
    <source>
        <dbReference type="ARBA" id="ARBA00022960"/>
    </source>
</evidence>
<dbReference type="UniPathway" id="UPA00219"/>
<dbReference type="InterPro" id="IPR038063">
    <property type="entry name" value="Transpep_catalytic_dom"/>
</dbReference>
<comment type="caution">
    <text evidence="9">The sequence shown here is derived from an EMBL/GenBank/DDBJ whole genome shotgun (WGS) entry which is preliminary data.</text>
</comment>
<dbReference type="Proteomes" id="UP000185783">
    <property type="component" value="Unassembled WGS sequence"/>
</dbReference>
<dbReference type="RefSeq" id="WP_051268921.1">
    <property type="nucleotide sequence ID" value="NZ_LVVZ01000014.1"/>
</dbReference>
<evidence type="ECO:0000256" key="2">
    <source>
        <dbReference type="ARBA" id="ARBA00005992"/>
    </source>
</evidence>
<dbReference type="InterPro" id="IPR005490">
    <property type="entry name" value="LD_TPept_cat_dom"/>
</dbReference>
<comment type="similarity">
    <text evidence="2">Belongs to the YkuD family.</text>
</comment>
<evidence type="ECO:0000256" key="6">
    <source>
        <dbReference type="ARBA" id="ARBA00023316"/>
    </source>
</evidence>
<accession>A0A1U7JIB7</accession>
<keyword evidence="3" id="KW-0808">Transferase</keyword>